<dbReference type="GO" id="GO:0043335">
    <property type="term" value="P:protein unfolding"/>
    <property type="evidence" value="ECO:0007669"/>
    <property type="project" value="TreeGrafter"/>
</dbReference>
<dbReference type="Pfam" id="PF05697">
    <property type="entry name" value="Trigger_N"/>
    <property type="match status" value="1"/>
</dbReference>
<evidence type="ECO:0000256" key="12">
    <source>
        <dbReference type="HAMAP-Rule" id="MF_00303"/>
    </source>
</evidence>
<dbReference type="Pfam" id="PF00254">
    <property type="entry name" value="FKBP_C"/>
    <property type="match status" value="1"/>
</dbReference>
<keyword evidence="7 12" id="KW-0143">Chaperone</keyword>
<keyword evidence="6 12" id="KW-0697">Rotamase</keyword>
<dbReference type="EC" id="5.2.1.8" evidence="3 12"/>
<dbReference type="Gene3D" id="3.30.70.1050">
    <property type="entry name" value="Trigger factor ribosome-binding domain"/>
    <property type="match status" value="1"/>
</dbReference>
<comment type="domain">
    <text evidence="12">Consists of 3 domains; the N-terminus binds the ribosome, the middle domain has PPIase activity, while the C-terminus has intrinsic chaperone activity on its own.</text>
</comment>
<evidence type="ECO:0000313" key="18">
    <source>
        <dbReference type="Proteomes" id="UP001198220"/>
    </source>
</evidence>
<feature type="coiled-coil region" evidence="15">
    <location>
        <begin position="361"/>
        <end position="388"/>
    </location>
</feature>
<keyword evidence="9 12" id="KW-0131">Cell cycle</keyword>
<organism evidence="17 18">
    <name type="scientific">Hominiventricola filiformis</name>
    <dbReference type="NCBI Taxonomy" id="2885352"/>
    <lineage>
        <taxon>Bacteria</taxon>
        <taxon>Bacillati</taxon>
        <taxon>Bacillota</taxon>
        <taxon>Clostridia</taxon>
        <taxon>Lachnospirales</taxon>
        <taxon>Lachnospiraceae</taxon>
        <taxon>Hominiventricola</taxon>
    </lineage>
</organism>
<evidence type="ECO:0000259" key="16">
    <source>
        <dbReference type="PROSITE" id="PS50059"/>
    </source>
</evidence>
<dbReference type="InterPro" id="IPR037041">
    <property type="entry name" value="Trigger_fac_C_sf"/>
</dbReference>
<dbReference type="InterPro" id="IPR046357">
    <property type="entry name" value="PPIase_dom_sf"/>
</dbReference>
<evidence type="ECO:0000256" key="4">
    <source>
        <dbReference type="ARBA" id="ARBA00016902"/>
    </source>
</evidence>
<evidence type="ECO:0000256" key="7">
    <source>
        <dbReference type="ARBA" id="ARBA00023186"/>
    </source>
</evidence>
<dbReference type="Gene3D" id="1.10.3120.10">
    <property type="entry name" value="Trigger factor, C-terminal domain"/>
    <property type="match status" value="1"/>
</dbReference>
<dbReference type="NCBIfam" id="TIGR00115">
    <property type="entry name" value="tig"/>
    <property type="match status" value="1"/>
</dbReference>
<dbReference type="FunFam" id="3.10.50.40:FF:000001">
    <property type="entry name" value="Trigger factor"/>
    <property type="match status" value="1"/>
</dbReference>
<reference evidence="17 18" key="1">
    <citation type="submission" date="2021-10" db="EMBL/GenBank/DDBJ databases">
        <title>Anaerobic single-cell dispensing facilitates the cultivation of human gut bacteria.</title>
        <authorList>
            <person name="Afrizal A."/>
        </authorList>
    </citation>
    <scope>NUCLEOTIDE SEQUENCE [LARGE SCALE GENOMIC DNA]</scope>
    <source>
        <strain evidence="17 18">CLA-AA-H276</strain>
    </source>
</reference>
<accession>A0AAE3A7A3</accession>
<gene>
    <name evidence="12 17" type="primary">tig</name>
    <name evidence="17" type="ORF">LKD36_01910</name>
</gene>
<dbReference type="GO" id="GO:0051301">
    <property type="term" value="P:cell division"/>
    <property type="evidence" value="ECO:0007669"/>
    <property type="project" value="UniProtKB-KW"/>
</dbReference>
<keyword evidence="8 12" id="KW-0413">Isomerase</keyword>
<comment type="caution">
    <text evidence="17">The sequence shown here is derived from an EMBL/GenBank/DDBJ whole genome shotgun (WGS) entry which is preliminary data.</text>
</comment>
<dbReference type="EMBL" id="JAJEPS010000001">
    <property type="protein sequence ID" value="MCC2124931.1"/>
    <property type="molecule type" value="Genomic_DNA"/>
</dbReference>
<evidence type="ECO:0000256" key="8">
    <source>
        <dbReference type="ARBA" id="ARBA00023235"/>
    </source>
</evidence>
<evidence type="ECO:0000256" key="11">
    <source>
        <dbReference type="ARBA" id="ARBA00029986"/>
    </source>
</evidence>
<keyword evidence="12" id="KW-0963">Cytoplasm</keyword>
<keyword evidence="18" id="KW-1185">Reference proteome</keyword>
<evidence type="ECO:0000256" key="1">
    <source>
        <dbReference type="ARBA" id="ARBA00000971"/>
    </source>
</evidence>
<evidence type="ECO:0000256" key="6">
    <source>
        <dbReference type="ARBA" id="ARBA00023110"/>
    </source>
</evidence>
<dbReference type="Proteomes" id="UP001198220">
    <property type="component" value="Unassembled WGS sequence"/>
</dbReference>
<dbReference type="GO" id="GO:0003755">
    <property type="term" value="F:peptidyl-prolyl cis-trans isomerase activity"/>
    <property type="evidence" value="ECO:0007669"/>
    <property type="project" value="UniProtKB-UniRule"/>
</dbReference>
<feature type="domain" description="PPIase FKBP-type" evidence="16">
    <location>
        <begin position="163"/>
        <end position="245"/>
    </location>
</feature>
<dbReference type="Pfam" id="PF05698">
    <property type="entry name" value="Trigger_C"/>
    <property type="match status" value="1"/>
</dbReference>
<dbReference type="PANTHER" id="PTHR30560:SF3">
    <property type="entry name" value="TRIGGER FACTOR-LIKE PROTEIN TIG, CHLOROPLASTIC"/>
    <property type="match status" value="1"/>
</dbReference>
<comment type="similarity">
    <text evidence="2 12 14">Belongs to the FKBP-type PPIase family. Tig subfamily.</text>
</comment>
<evidence type="ECO:0000256" key="5">
    <source>
        <dbReference type="ARBA" id="ARBA00022618"/>
    </source>
</evidence>
<comment type="catalytic activity">
    <reaction evidence="1 12 13">
        <text>[protein]-peptidylproline (omega=180) = [protein]-peptidylproline (omega=0)</text>
        <dbReference type="Rhea" id="RHEA:16237"/>
        <dbReference type="Rhea" id="RHEA-COMP:10747"/>
        <dbReference type="Rhea" id="RHEA-COMP:10748"/>
        <dbReference type="ChEBI" id="CHEBI:83833"/>
        <dbReference type="ChEBI" id="CHEBI:83834"/>
        <dbReference type="EC" id="5.2.1.8"/>
    </reaction>
</comment>
<evidence type="ECO:0000256" key="13">
    <source>
        <dbReference type="PROSITE-ProRule" id="PRU00277"/>
    </source>
</evidence>
<protein>
    <recommendedName>
        <fullName evidence="4 12">Trigger factor</fullName>
        <shortName evidence="12">TF</shortName>
        <ecNumber evidence="3 12">5.2.1.8</ecNumber>
    </recommendedName>
    <alternativeName>
        <fullName evidence="11 12">PPIase</fullName>
    </alternativeName>
</protein>
<dbReference type="PANTHER" id="PTHR30560">
    <property type="entry name" value="TRIGGER FACTOR CHAPERONE AND PEPTIDYL-PROLYL CIS/TRANS ISOMERASE"/>
    <property type="match status" value="1"/>
</dbReference>
<dbReference type="GO" id="GO:0005737">
    <property type="term" value="C:cytoplasm"/>
    <property type="evidence" value="ECO:0007669"/>
    <property type="project" value="UniProtKB-SubCell"/>
</dbReference>
<comment type="function">
    <text evidence="10 12">Involved in protein export. Acts as a chaperone by maintaining the newly synthesized protein in an open conformation. Functions as a peptidyl-prolyl cis-trans isomerase.</text>
</comment>
<evidence type="ECO:0000256" key="9">
    <source>
        <dbReference type="ARBA" id="ARBA00023306"/>
    </source>
</evidence>
<name>A0AAE3A7A3_9FIRM</name>
<sequence>MSVQVKKLEKNMAKLTVEVPAEDVEKAIQGAYQKTKKSINIPGFRKGKAPRQLIEKMYGKEVFYSDAVDAMLPKAYSDAVEECGEEIVSYPKIDVVQIESGKPFIFTAEVAVKPAVTLGEYKGIQVEKAPIEVTDEEIEAQVNKEREANSRTVTVEDRAVQKGDIATIDFEGFVDGVAFDGGKGENYDLEIGSNTFIPGFEDQLVGAEIGKELDVNVTFPEEYGAKELAGKEAVFKCKVNGIKVKELPEADDEFAQEVSEFDTLDEYKADIKAKLLKDKEDEAKRAKEDAVIGKIVENATMDIPDAMVEYQTQQMLDDFGRRMQSQGLSLEQYFQFTGMTEADYKEQMKPRALQNIQSRLVLEAVAEAEKLEATEEDLEKEYAKMAEQYKLDVDKVKEIFGEYQKEELKKDIVIQKAAELVTEAAVEA</sequence>
<evidence type="ECO:0000256" key="2">
    <source>
        <dbReference type="ARBA" id="ARBA00005464"/>
    </source>
</evidence>
<proteinExistence type="inferred from homology"/>
<evidence type="ECO:0000256" key="14">
    <source>
        <dbReference type="RuleBase" id="RU003914"/>
    </source>
</evidence>
<dbReference type="PIRSF" id="PIRSF003095">
    <property type="entry name" value="Trigger_factor"/>
    <property type="match status" value="1"/>
</dbReference>
<dbReference type="InterPro" id="IPR001179">
    <property type="entry name" value="PPIase_FKBP_dom"/>
</dbReference>
<dbReference type="InterPro" id="IPR036611">
    <property type="entry name" value="Trigger_fac_ribosome-bd_sf"/>
</dbReference>
<dbReference type="GO" id="GO:0051083">
    <property type="term" value="P:'de novo' cotranslational protein folding"/>
    <property type="evidence" value="ECO:0007669"/>
    <property type="project" value="TreeGrafter"/>
</dbReference>
<dbReference type="GO" id="GO:0044183">
    <property type="term" value="F:protein folding chaperone"/>
    <property type="evidence" value="ECO:0007669"/>
    <property type="project" value="TreeGrafter"/>
</dbReference>
<evidence type="ECO:0000313" key="17">
    <source>
        <dbReference type="EMBL" id="MCC2124931.1"/>
    </source>
</evidence>
<dbReference type="Gene3D" id="3.10.50.40">
    <property type="match status" value="1"/>
</dbReference>
<evidence type="ECO:0000256" key="3">
    <source>
        <dbReference type="ARBA" id="ARBA00013194"/>
    </source>
</evidence>
<dbReference type="SUPFAM" id="SSF102735">
    <property type="entry name" value="Trigger factor ribosome-binding domain"/>
    <property type="match status" value="1"/>
</dbReference>
<evidence type="ECO:0000256" key="15">
    <source>
        <dbReference type="SAM" id="Coils"/>
    </source>
</evidence>
<dbReference type="RefSeq" id="WP_308458446.1">
    <property type="nucleotide sequence ID" value="NZ_JAJEPS010000001.1"/>
</dbReference>
<dbReference type="InterPro" id="IPR008881">
    <property type="entry name" value="Trigger_fac_ribosome-bd_bac"/>
</dbReference>
<dbReference type="AlphaFoldDB" id="A0AAE3A7A3"/>
<dbReference type="InterPro" id="IPR027304">
    <property type="entry name" value="Trigger_fact/SurA_dom_sf"/>
</dbReference>
<evidence type="ECO:0000256" key="10">
    <source>
        <dbReference type="ARBA" id="ARBA00024849"/>
    </source>
</evidence>
<keyword evidence="15" id="KW-0175">Coiled coil</keyword>
<comment type="subcellular location">
    <subcellularLocation>
        <location evidence="12">Cytoplasm</location>
    </subcellularLocation>
    <text evidence="12">About half TF is bound to the ribosome near the polypeptide exit tunnel while the other half is free in the cytoplasm.</text>
</comment>
<dbReference type="InterPro" id="IPR005215">
    <property type="entry name" value="Trig_fac"/>
</dbReference>
<dbReference type="GO" id="GO:0043022">
    <property type="term" value="F:ribosome binding"/>
    <property type="evidence" value="ECO:0007669"/>
    <property type="project" value="TreeGrafter"/>
</dbReference>
<dbReference type="SUPFAM" id="SSF109998">
    <property type="entry name" value="Triger factor/SurA peptide-binding domain-like"/>
    <property type="match status" value="1"/>
</dbReference>
<dbReference type="PROSITE" id="PS50059">
    <property type="entry name" value="FKBP_PPIASE"/>
    <property type="match status" value="1"/>
</dbReference>
<dbReference type="GO" id="GO:0015031">
    <property type="term" value="P:protein transport"/>
    <property type="evidence" value="ECO:0007669"/>
    <property type="project" value="UniProtKB-UniRule"/>
</dbReference>
<dbReference type="HAMAP" id="MF_00303">
    <property type="entry name" value="Trigger_factor_Tig"/>
    <property type="match status" value="1"/>
</dbReference>
<dbReference type="InterPro" id="IPR008880">
    <property type="entry name" value="Trigger_fac_C"/>
</dbReference>
<dbReference type="SUPFAM" id="SSF54534">
    <property type="entry name" value="FKBP-like"/>
    <property type="match status" value="1"/>
</dbReference>
<keyword evidence="5 12" id="KW-0132">Cell division</keyword>